<evidence type="ECO:0000259" key="10">
    <source>
        <dbReference type="PROSITE" id="PS50157"/>
    </source>
</evidence>
<dbReference type="PROSITE" id="PS00028">
    <property type="entry name" value="ZINC_FINGER_C2H2_1"/>
    <property type="match status" value="6"/>
</dbReference>
<evidence type="ECO:0000256" key="7">
    <source>
        <dbReference type="ARBA" id="ARBA00023242"/>
    </source>
</evidence>
<dbReference type="InterPro" id="IPR036236">
    <property type="entry name" value="Znf_C2H2_sf"/>
</dbReference>
<evidence type="ECO:0000256" key="1">
    <source>
        <dbReference type="ARBA" id="ARBA00004123"/>
    </source>
</evidence>
<accession>A0A6F9DYW9</accession>
<feature type="region of interest" description="Disordered" evidence="9">
    <location>
        <begin position="114"/>
        <end position="140"/>
    </location>
</feature>
<evidence type="ECO:0000256" key="2">
    <source>
        <dbReference type="ARBA" id="ARBA00022723"/>
    </source>
</evidence>
<dbReference type="FunFam" id="3.30.160.60:FF:000446">
    <property type="entry name" value="Zinc finger protein"/>
    <property type="match status" value="1"/>
</dbReference>
<proteinExistence type="evidence at transcript level"/>
<dbReference type="GO" id="GO:0000981">
    <property type="term" value="F:DNA-binding transcription factor activity, RNA polymerase II-specific"/>
    <property type="evidence" value="ECO:0007669"/>
    <property type="project" value="TreeGrafter"/>
</dbReference>
<keyword evidence="4 8" id="KW-0863">Zinc-finger</keyword>
<dbReference type="Pfam" id="PF12874">
    <property type="entry name" value="zf-met"/>
    <property type="match status" value="2"/>
</dbReference>
<evidence type="ECO:0000256" key="4">
    <source>
        <dbReference type="ARBA" id="ARBA00022771"/>
    </source>
</evidence>
<keyword evidence="5" id="KW-0862">Zinc</keyword>
<feature type="domain" description="C2H2-type" evidence="10">
    <location>
        <begin position="248"/>
        <end position="275"/>
    </location>
</feature>
<dbReference type="SUPFAM" id="SSF57667">
    <property type="entry name" value="beta-beta-alpha zinc fingers"/>
    <property type="match status" value="4"/>
</dbReference>
<keyword evidence="6" id="KW-0238">DNA-binding</keyword>
<feature type="domain" description="C2H2-type" evidence="10">
    <location>
        <begin position="390"/>
        <end position="409"/>
    </location>
</feature>
<dbReference type="GO" id="GO:0005634">
    <property type="term" value="C:nucleus"/>
    <property type="evidence" value="ECO:0007669"/>
    <property type="project" value="UniProtKB-SubCell"/>
</dbReference>
<dbReference type="EMBL" id="LR792203">
    <property type="protein sequence ID" value="CAB3268065.1"/>
    <property type="molecule type" value="mRNA"/>
</dbReference>
<keyword evidence="2" id="KW-0479">Metal-binding</keyword>
<evidence type="ECO:0000256" key="6">
    <source>
        <dbReference type="ARBA" id="ARBA00023125"/>
    </source>
</evidence>
<dbReference type="SMART" id="SM00355">
    <property type="entry name" value="ZnF_C2H2"/>
    <property type="match status" value="9"/>
</dbReference>
<dbReference type="Pfam" id="PF00096">
    <property type="entry name" value="zf-C2H2"/>
    <property type="match status" value="3"/>
</dbReference>
<evidence type="ECO:0000256" key="9">
    <source>
        <dbReference type="SAM" id="MobiDB-lite"/>
    </source>
</evidence>
<dbReference type="GO" id="GO:0008270">
    <property type="term" value="F:zinc ion binding"/>
    <property type="evidence" value="ECO:0007669"/>
    <property type="project" value="UniProtKB-KW"/>
</dbReference>
<reference evidence="11" key="1">
    <citation type="submission" date="2020-04" db="EMBL/GenBank/DDBJ databases">
        <authorList>
            <person name="Neveu A P."/>
        </authorList>
    </citation>
    <scope>NUCLEOTIDE SEQUENCE</scope>
    <source>
        <tissue evidence="11">Whole embryo</tissue>
    </source>
</reference>
<feature type="domain" description="C2H2-type" evidence="10">
    <location>
        <begin position="335"/>
        <end position="362"/>
    </location>
</feature>
<dbReference type="InterPro" id="IPR013087">
    <property type="entry name" value="Znf_C2H2_type"/>
</dbReference>
<evidence type="ECO:0000256" key="5">
    <source>
        <dbReference type="ARBA" id="ARBA00022833"/>
    </source>
</evidence>
<dbReference type="FunFam" id="3.30.160.60:FF:001465">
    <property type="entry name" value="Zinc finger protein 560"/>
    <property type="match status" value="1"/>
</dbReference>
<keyword evidence="3" id="KW-0677">Repeat</keyword>
<dbReference type="FunFam" id="3.30.160.60:FF:000176">
    <property type="entry name" value="zinc finger protein 70"/>
    <property type="match status" value="1"/>
</dbReference>
<dbReference type="FunFam" id="3.30.160.60:FF:000100">
    <property type="entry name" value="Zinc finger 45-like"/>
    <property type="match status" value="1"/>
</dbReference>
<dbReference type="Pfam" id="PF13894">
    <property type="entry name" value="zf-C2H2_4"/>
    <property type="match status" value="1"/>
</dbReference>
<comment type="subcellular location">
    <subcellularLocation>
        <location evidence="1">Nucleus</location>
    </subcellularLocation>
</comment>
<organism evidence="11">
    <name type="scientific">Phallusia mammillata</name>
    <dbReference type="NCBI Taxonomy" id="59560"/>
    <lineage>
        <taxon>Eukaryota</taxon>
        <taxon>Metazoa</taxon>
        <taxon>Chordata</taxon>
        <taxon>Tunicata</taxon>
        <taxon>Ascidiacea</taxon>
        <taxon>Phlebobranchia</taxon>
        <taxon>Ascidiidae</taxon>
        <taxon>Phallusia</taxon>
    </lineage>
</organism>
<dbReference type="AlphaFoldDB" id="A0A6F9DYW9"/>
<dbReference type="Gene3D" id="3.30.160.60">
    <property type="entry name" value="Classic Zinc Finger"/>
    <property type="match status" value="6"/>
</dbReference>
<feature type="domain" description="C2H2-type" evidence="10">
    <location>
        <begin position="191"/>
        <end position="218"/>
    </location>
</feature>
<evidence type="ECO:0000256" key="3">
    <source>
        <dbReference type="ARBA" id="ARBA00022737"/>
    </source>
</evidence>
<gene>
    <name evidence="11" type="primary">Zscan2</name>
</gene>
<evidence type="ECO:0000256" key="8">
    <source>
        <dbReference type="PROSITE-ProRule" id="PRU00042"/>
    </source>
</evidence>
<feature type="domain" description="C2H2-type" evidence="10">
    <location>
        <begin position="221"/>
        <end position="248"/>
    </location>
</feature>
<name>A0A6F9DYW9_9ASCI</name>
<feature type="domain" description="C2H2-type" evidence="10">
    <location>
        <begin position="276"/>
        <end position="298"/>
    </location>
</feature>
<dbReference type="GO" id="GO:0000122">
    <property type="term" value="P:negative regulation of transcription by RNA polymerase II"/>
    <property type="evidence" value="ECO:0007669"/>
    <property type="project" value="UniProtKB-ARBA"/>
</dbReference>
<dbReference type="GO" id="GO:0000977">
    <property type="term" value="F:RNA polymerase II transcription regulatory region sequence-specific DNA binding"/>
    <property type="evidence" value="ECO:0007669"/>
    <property type="project" value="TreeGrafter"/>
</dbReference>
<protein>
    <submittedName>
        <fullName evidence="11">Zinc finger protein ZF(C2H2)-124</fullName>
    </submittedName>
</protein>
<dbReference type="PANTHER" id="PTHR24379:SF127">
    <property type="entry name" value="BLOODY FINGERS-RELATED"/>
    <property type="match status" value="1"/>
</dbReference>
<sequence>MHASVVRRRIFRYSEDKNRLFCIAPLQFLATQMGESSKHVFDPSTMSDQELLSIFKSARNKGAQFTINFDAEQLLDLGLPSVDSNSHTEISDSTEPIEADFQCNITKLKSDNQENCDTVGTKTEVPEEPENYTDSNENFSPRKRKTHKCFVCNISLPSRVAYGLHHHAIHGGKKRIQSTPHKTFRRKTSGFNCCECLKSFTSPTTYLDHILSHANVTEFQYSCPHCSVKVSDRKKLHRHQLLHREKRFFCAECGQTFNYESEMNRHKEFHTGNKPSKCDKCDAAFATSYQLRRHKKIHDVKLLKVFQCRVCKIMLPSKILLANHYKTNHEESKKFVCDQCGKTYMTKLSLQRHLASHQAKQFSCKHCDKVFHRKAVLEIHLRSHTGEKPFKCNTCGKDFSQNSSLSRHRARQKDCGFLTM</sequence>
<dbReference type="PANTHER" id="PTHR24379">
    <property type="entry name" value="KRAB AND ZINC FINGER DOMAIN-CONTAINING"/>
    <property type="match status" value="1"/>
</dbReference>
<keyword evidence="7" id="KW-0539">Nucleus</keyword>
<evidence type="ECO:0000313" key="11">
    <source>
        <dbReference type="EMBL" id="CAB3268065.1"/>
    </source>
</evidence>
<dbReference type="PROSITE" id="PS50157">
    <property type="entry name" value="ZINC_FINGER_C2H2_2"/>
    <property type="match status" value="7"/>
</dbReference>
<feature type="domain" description="C2H2-type" evidence="10">
    <location>
        <begin position="362"/>
        <end position="389"/>
    </location>
</feature>